<dbReference type="STRING" id="213588.SAMN02745204_00975"/>
<reference evidence="2" key="1">
    <citation type="submission" date="2016-11" db="EMBL/GenBank/DDBJ databases">
        <authorList>
            <person name="Varghese N."/>
            <person name="Submissions S."/>
        </authorList>
    </citation>
    <scope>NUCLEOTIDE SEQUENCE [LARGE SCALE GENOMIC DNA]</scope>
    <source>
        <strain evidence="2">DSM 14834</strain>
    </source>
</reference>
<sequence length="98" mass="11000">MSWDAFQQAVLAELGLVPYQVRVPGVRPTRPDPVPAASPLDVSDDERMLARLAYAAACPVEVVQGLAVVQALLPRLRQEPQVKRALWPHLRALRRERR</sequence>
<keyword evidence="2" id="KW-1185">Reference proteome</keyword>
<evidence type="ECO:0000313" key="1">
    <source>
        <dbReference type="EMBL" id="SHE70768.1"/>
    </source>
</evidence>
<dbReference type="OrthoDB" id="6028077at2"/>
<evidence type="ECO:0000313" key="2">
    <source>
        <dbReference type="Proteomes" id="UP000242857"/>
    </source>
</evidence>
<dbReference type="AlphaFoldDB" id="A0A1M4VPA7"/>
<name>A0A1M4VPA7_9GAMM</name>
<gene>
    <name evidence="1" type="ORF">SAMN02745204_00975</name>
</gene>
<dbReference type="EMBL" id="FQUK01000012">
    <property type="protein sequence ID" value="SHE70768.1"/>
    <property type="molecule type" value="Genomic_DNA"/>
</dbReference>
<dbReference type="Proteomes" id="UP000242857">
    <property type="component" value="Unassembled WGS sequence"/>
</dbReference>
<accession>A0A1M4VPA7</accession>
<organism evidence="1 2">
    <name type="scientific">Thermomonas hydrothermalis</name>
    <dbReference type="NCBI Taxonomy" id="213588"/>
    <lineage>
        <taxon>Bacteria</taxon>
        <taxon>Pseudomonadati</taxon>
        <taxon>Pseudomonadota</taxon>
        <taxon>Gammaproteobacteria</taxon>
        <taxon>Lysobacterales</taxon>
        <taxon>Lysobacteraceae</taxon>
        <taxon>Thermomonas</taxon>
    </lineage>
</organism>
<proteinExistence type="predicted"/>
<dbReference type="RefSeq" id="WP_072755497.1">
    <property type="nucleotide sequence ID" value="NZ_FQUK01000012.1"/>
</dbReference>
<protein>
    <submittedName>
        <fullName evidence="1">Uncharacterized protein</fullName>
    </submittedName>
</protein>